<dbReference type="OrthoDB" id="10664798at2759"/>
<evidence type="ECO:0000313" key="2">
    <source>
        <dbReference type="Proteomes" id="UP000314294"/>
    </source>
</evidence>
<reference evidence="1 2" key="1">
    <citation type="submission" date="2019-03" db="EMBL/GenBank/DDBJ databases">
        <title>First draft genome of Liparis tanakae, snailfish: a comprehensive survey of snailfish specific genes.</title>
        <authorList>
            <person name="Kim W."/>
            <person name="Song I."/>
            <person name="Jeong J.-H."/>
            <person name="Kim D."/>
            <person name="Kim S."/>
            <person name="Ryu S."/>
            <person name="Song J.Y."/>
            <person name="Lee S.K."/>
        </authorList>
    </citation>
    <scope>NUCLEOTIDE SEQUENCE [LARGE SCALE GENOMIC DNA]</scope>
    <source>
        <tissue evidence="1">Muscle</tissue>
    </source>
</reference>
<proteinExistence type="predicted"/>
<sequence>MYGAGVDLVNCIPGGTSSLSVQVIALHEHCVITQAAHPDVSFTFALQLHAFANVEPQDRKEGTLMEQKAEVEAAPLPSERGSSAGLRKLSWGLGLDGGCWMVCRWLSELGPNNARVYFVDGHLAVNASIWSLSLLEQVSNKNKSVPSFLKLRTTLAEGTAVGSVASRLYSSCMYSGGSLRAATGLVWGLSSVRFIVDRNWLRKSCASSSGLSPTSRPTDTLRWLSGDLMGLLKLQPVNIRSRTLRLRTNPRLEKTEMVMVEWRKGRQIQEIAIKYLKVALVPTGLGQSTPQVLFLHCMALYEHSGVLWAVGDDLMDGVQNRHHCFSVKILRWVLLPTRQITHKVAKSNSHSSHHFVHI</sequence>
<comment type="caution">
    <text evidence="1">The sequence shown here is derived from an EMBL/GenBank/DDBJ whole genome shotgun (WGS) entry which is preliminary data.</text>
</comment>
<organism evidence="1 2">
    <name type="scientific">Liparis tanakae</name>
    <name type="common">Tanaka's snailfish</name>
    <dbReference type="NCBI Taxonomy" id="230148"/>
    <lineage>
        <taxon>Eukaryota</taxon>
        <taxon>Metazoa</taxon>
        <taxon>Chordata</taxon>
        <taxon>Craniata</taxon>
        <taxon>Vertebrata</taxon>
        <taxon>Euteleostomi</taxon>
        <taxon>Actinopterygii</taxon>
        <taxon>Neopterygii</taxon>
        <taxon>Teleostei</taxon>
        <taxon>Neoteleostei</taxon>
        <taxon>Acanthomorphata</taxon>
        <taxon>Eupercaria</taxon>
        <taxon>Perciformes</taxon>
        <taxon>Cottioidei</taxon>
        <taxon>Cottales</taxon>
        <taxon>Liparidae</taxon>
        <taxon>Liparis</taxon>
    </lineage>
</organism>
<dbReference type="AlphaFoldDB" id="A0A4Z2IT86"/>
<keyword evidence="2" id="KW-1185">Reference proteome</keyword>
<dbReference type="EMBL" id="SRLO01000048">
    <property type="protein sequence ID" value="TNN81219.1"/>
    <property type="molecule type" value="Genomic_DNA"/>
</dbReference>
<evidence type="ECO:0000313" key="1">
    <source>
        <dbReference type="EMBL" id="TNN81219.1"/>
    </source>
</evidence>
<accession>A0A4Z2IT86</accession>
<dbReference type="Proteomes" id="UP000314294">
    <property type="component" value="Unassembled WGS sequence"/>
</dbReference>
<gene>
    <name evidence="1" type="ORF">EYF80_008553</name>
</gene>
<name>A0A4Z2IT86_9TELE</name>
<protein>
    <submittedName>
        <fullName evidence="1">Uncharacterized protein</fullName>
    </submittedName>
</protein>